<dbReference type="InterPro" id="IPR001296">
    <property type="entry name" value="Glyco_trans_1"/>
</dbReference>
<keyword evidence="1" id="KW-0328">Glycosyltransferase</keyword>
<dbReference type="SUPFAM" id="SSF53756">
    <property type="entry name" value="UDP-Glycosyltransferase/glycogen phosphorylase"/>
    <property type="match status" value="2"/>
</dbReference>
<dbReference type="PANTHER" id="PTHR12526:SF510">
    <property type="entry name" value="D-INOSITOL 3-PHOSPHATE GLYCOSYLTRANSFERASE"/>
    <property type="match status" value="1"/>
</dbReference>
<evidence type="ECO:0000259" key="3">
    <source>
        <dbReference type="Pfam" id="PF00534"/>
    </source>
</evidence>
<dbReference type="Gene3D" id="3.40.50.2000">
    <property type="entry name" value="Glycogen Phosphorylase B"/>
    <property type="match status" value="2"/>
</dbReference>
<sequence>MTLIVAKFDEEAAADGIRPSVPFAGDWRIEARNEAAVPGIALCDEGLRFSAPAEAREILLSAPIAIPVEGDTADLQFSLAIETPDPDALKAAIRNVSLVRVTEKAWRPFAFSLAGSLLRRDEQGGLRLAMTAAWSLGRGQFMVELSFKAGTRPVTISRMVVDIGRVAAVRLPPEPRRLTWPTTAGKGQPLRVAVVTWEVNDNPLGRAYMLADVIGRRHGVEVLGSAFSRPTEGVWSPLRNSTLPIRSFLGGDMAAFLTAAQEFARTVDCDIVHVSKPRFPGLILALLLVHRLGCPVILDIDDNELGFFGPQARMIGLDELEAYAGTESEFEFTRPEKRFWTGVAEGLIASFANHTVANASLAERFGGRLIRHARDEAVFRPDPAARAAVRQRLGLTDADRVILFAGTPRRHKGLERLMAALQTLADPHLLLVVIGTVHDRGFVKELSSYDQARVRFLPDAPFSDLPDLLQMADGVCLLQDQASPITSFQTPAKLSDALSLGIPVAMTPVPTVTELGNQGLITLIHDEAGLQAWLRGIAANDEAPVARQRRLEWFDAEFSYAVNGARSERALAGALEAPVTWHADWTRLFVALNRHFGTDLPEAAPAWAQRGARAAPVVRRTRPIDLVCFWKQNDTGIYGRRHDMLLKYLRQNEQVGTIIQFDAPVRIDHLRRDELAGAGSPFHHGRLIADATARRFLEIDDEPGLLRRTFVYGRERGTSFLGRSLPKLDDYQAYVAEVVARHCRGNLIGWAWPIAPYHAEIASGLGFDLSVVDLVDDQRTMIGDPERALQADEAYRQTLAGADLVFANCAAVTGAFAGFSPHPIHVVPNACEFYAASDSRPRDLEDVGGTVVGYAGNLRSRIDIELMEEVVARRPGWTFVVIGSAHDSPDILRLRRHPNLRMLGPKPYEEALRYMRCFDVAIMPHLRNSVSDNMNPLKLYVYVALGIPVVSTDVANIDELRGRIAVASEIEDFIAKLDLAVARRGVTGPHRPPPAEELWPISWPQRVATMVGLCRKALLS</sequence>
<evidence type="ECO:0000313" key="5">
    <source>
        <dbReference type="Proteomes" id="UP000698752"/>
    </source>
</evidence>
<dbReference type="Pfam" id="PF00534">
    <property type="entry name" value="Glycos_transf_1"/>
    <property type="match status" value="1"/>
</dbReference>
<name>A0ABS5EG69_9PROT</name>
<keyword evidence="5" id="KW-1185">Reference proteome</keyword>
<dbReference type="Pfam" id="PF13692">
    <property type="entry name" value="Glyco_trans_1_4"/>
    <property type="match status" value="1"/>
</dbReference>
<dbReference type="EMBL" id="JAAEDI010000009">
    <property type="protein sequence ID" value="MBR0650010.1"/>
    <property type="molecule type" value="Genomic_DNA"/>
</dbReference>
<proteinExistence type="predicted"/>
<evidence type="ECO:0000313" key="4">
    <source>
        <dbReference type="EMBL" id="MBR0650010.1"/>
    </source>
</evidence>
<gene>
    <name evidence="4" type="ORF">GXW78_10085</name>
</gene>
<organism evidence="4 5">
    <name type="scientific">Neoroseomonas terrae</name>
    <dbReference type="NCBI Taxonomy" id="424799"/>
    <lineage>
        <taxon>Bacteria</taxon>
        <taxon>Pseudomonadati</taxon>
        <taxon>Pseudomonadota</taxon>
        <taxon>Alphaproteobacteria</taxon>
        <taxon>Acetobacterales</taxon>
        <taxon>Acetobacteraceae</taxon>
        <taxon>Neoroseomonas</taxon>
    </lineage>
</organism>
<dbReference type="Proteomes" id="UP000698752">
    <property type="component" value="Unassembled WGS sequence"/>
</dbReference>
<dbReference type="RefSeq" id="WP_211868412.1">
    <property type="nucleotide sequence ID" value="NZ_JAAEDI010000009.1"/>
</dbReference>
<evidence type="ECO:0000256" key="2">
    <source>
        <dbReference type="ARBA" id="ARBA00022679"/>
    </source>
</evidence>
<dbReference type="PANTHER" id="PTHR12526">
    <property type="entry name" value="GLYCOSYLTRANSFERASE"/>
    <property type="match status" value="1"/>
</dbReference>
<feature type="domain" description="Glycosyl transferase family 1" evidence="3">
    <location>
        <begin position="389"/>
        <end position="515"/>
    </location>
</feature>
<protein>
    <submittedName>
        <fullName evidence="4">Glycosyltransferase</fullName>
    </submittedName>
</protein>
<comment type="caution">
    <text evidence="4">The sequence shown here is derived from an EMBL/GenBank/DDBJ whole genome shotgun (WGS) entry which is preliminary data.</text>
</comment>
<reference evidence="5" key="1">
    <citation type="journal article" date="2021" name="Syst. Appl. Microbiol.">
        <title>Roseomonas hellenica sp. nov., isolated from roots of wild-growing Alkanna tinctoria.</title>
        <authorList>
            <person name="Rat A."/>
            <person name="Naranjo H.D."/>
            <person name="Lebbe L."/>
            <person name="Cnockaert M."/>
            <person name="Krigas N."/>
            <person name="Grigoriadou K."/>
            <person name="Maloupa E."/>
            <person name="Willems A."/>
        </authorList>
    </citation>
    <scope>NUCLEOTIDE SEQUENCE [LARGE SCALE GENOMIC DNA]</scope>
    <source>
        <strain evidence="5">LMG 31159</strain>
    </source>
</reference>
<evidence type="ECO:0000256" key="1">
    <source>
        <dbReference type="ARBA" id="ARBA00022676"/>
    </source>
</evidence>
<accession>A0ABS5EG69</accession>
<keyword evidence="2" id="KW-0808">Transferase</keyword>